<evidence type="ECO:0000313" key="3">
    <source>
        <dbReference type="Proteomes" id="UP000604825"/>
    </source>
</evidence>
<evidence type="ECO:0000313" key="2">
    <source>
        <dbReference type="EMBL" id="CAD6246850.1"/>
    </source>
</evidence>
<dbReference type="Gene3D" id="3.60.10.10">
    <property type="entry name" value="Endonuclease/exonuclease/phosphatase"/>
    <property type="match status" value="1"/>
</dbReference>
<keyword evidence="3" id="KW-1185">Reference proteome</keyword>
<dbReference type="InterPro" id="IPR036691">
    <property type="entry name" value="Endo/exonu/phosph_ase_sf"/>
</dbReference>
<dbReference type="PANTHER" id="PTHR33087">
    <property type="entry name" value="OS07G0539200 PROTEIN"/>
    <property type="match status" value="1"/>
</dbReference>
<evidence type="ECO:0000256" key="1">
    <source>
        <dbReference type="SAM" id="MobiDB-lite"/>
    </source>
</evidence>
<comment type="caution">
    <text evidence="2">The sequence shown here is derived from an EMBL/GenBank/DDBJ whole genome shotgun (WGS) entry which is preliminary data.</text>
</comment>
<proteinExistence type="predicted"/>
<feature type="compositionally biased region" description="Basic residues" evidence="1">
    <location>
        <begin position="379"/>
        <end position="390"/>
    </location>
</feature>
<sequence length="833" mass="92691">MAPPLLHFRLHPQCLLLPRLRHSVPARLVLRLSLKTLCCSSSDYSPPPLHGPSLRRGRAPPDHPDPFARSFDLAALRVPAAACAPLERRLRGHLLNWPRVRNVARLPNDQGLLALGLSLPSPPLFSAQESGTPVPPTTAVAARREKVAREFNARGFVRFPNLARLSRPSPAARKRRGRKAGGESDEQATRGRDKDKVYVVEVVGEGREGDEDDLKGLVGEEGLRRGAWRTGPSRLLLLDEKYAGRGVDELPEAVKVVLISAALDIAAKIVMPLGDGGIPAHAWGQETAEQLLNEFCLVSSLHTDNAERRDVFSLTAWCSSPSRIPSGMDLEIIEPPVAGATDQEGKRSLVYPVEISCSILDIHAPADAPPPPPPADHHGGRRCRRWRRRRGSPEEETDQAHGVPSEARPVHARLGLFVPVQSARVPRLHLPSLLVRSRRVHRDEDAALVLLAVNVLHLTGPQMRKIQPSCGVSSAQSRKIQLLSFKACWLMELILWRLQRPIPRKIELLSFKGADESRHACFGLKSRWWHRTRPLCRRLPGKALRVYSRLRFRTRPPSTSAHFGEVDAAAPSTPVLPQLERACKPTDSLLPLPVIHMRRVKAVAPGSLPRRSRRVAGVDPCSPGLVTTEAQRRVMRSLGFACKEKIDLKTQDAYFKIMGSQLNESHVAAMAAIFGWNIEEDAQRIFLSVFGTAYDKYVELPADGTRGGILIAWKSNICQILASRVDNYSISVQFEEQEGRNWWFTGVYGPQDDVDKIAFLQELRDVRALCSGPWLIAGDFNLIYQASDKNNTNLDRAMMGRFRRFLDDVEAKEIPLLGRKYTHGLMKDLLPPS</sequence>
<accession>A0A811PM94</accession>
<dbReference type="Proteomes" id="UP000604825">
    <property type="component" value="Unassembled WGS sequence"/>
</dbReference>
<reference evidence="2" key="1">
    <citation type="submission" date="2020-10" db="EMBL/GenBank/DDBJ databases">
        <authorList>
            <person name="Han B."/>
            <person name="Lu T."/>
            <person name="Zhao Q."/>
            <person name="Huang X."/>
            <person name="Zhao Y."/>
        </authorList>
    </citation>
    <scope>NUCLEOTIDE SEQUENCE</scope>
</reference>
<dbReference type="SUPFAM" id="SSF56219">
    <property type="entry name" value="DNase I-like"/>
    <property type="match status" value="1"/>
</dbReference>
<evidence type="ECO:0008006" key="4">
    <source>
        <dbReference type="Google" id="ProtNLM"/>
    </source>
</evidence>
<feature type="region of interest" description="Disordered" evidence="1">
    <location>
        <begin position="363"/>
        <end position="405"/>
    </location>
</feature>
<dbReference type="InterPro" id="IPR053253">
    <property type="entry name" value="Sex_diff_modulator"/>
</dbReference>
<dbReference type="AlphaFoldDB" id="A0A811PM94"/>
<gene>
    <name evidence="2" type="ORF">NCGR_LOCUS31089</name>
</gene>
<feature type="region of interest" description="Disordered" evidence="1">
    <location>
        <begin position="167"/>
        <end position="193"/>
    </location>
</feature>
<dbReference type="EMBL" id="CAJGYO010000007">
    <property type="protein sequence ID" value="CAD6246850.1"/>
    <property type="molecule type" value="Genomic_DNA"/>
</dbReference>
<dbReference type="OrthoDB" id="408788at2759"/>
<dbReference type="PANTHER" id="PTHR33087:SF51">
    <property type="entry name" value="CCHC-TYPE DOMAIN-CONTAINING PROTEIN"/>
    <property type="match status" value="1"/>
</dbReference>
<organism evidence="2 3">
    <name type="scientific">Miscanthus lutarioriparius</name>
    <dbReference type="NCBI Taxonomy" id="422564"/>
    <lineage>
        <taxon>Eukaryota</taxon>
        <taxon>Viridiplantae</taxon>
        <taxon>Streptophyta</taxon>
        <taxon>Embryophyta</taxon>
        <taxon>Tracheophyta</taxon>
        <taxon>Spermatophyta</taxon>
        <taxon>Magnoliopsida</taxon>
        <taxon>Liliopsida</taxon>
        <taxon>Poales</taxon>
        <taxon>Poaceae</taxon>
        <taxon>PACMAD clade</taxon>
        <taxon>Panicoideae</taxon>
        <taxon>Andropogonodae</taxon>
        <taxon>Andropogoneae</taxon>
        <taxon>Saccharinae</taxon>
        <taxon>Miscanthus</taxon>
    </lineage>
</organism>
<protein>
    <recommendedName>
        <fullName evidence="4">Endonuclease/exonuclease/phosphatase domain-containing protein</fullName>
    </recommendedName>
</protein>
<name>A0A811PM94_9POAL</name>